<dbReference type="Pfam" id="PF00646">
    <property type="entry name" value="F-box"/>
    <property type="match status" value="1"/>
</dbReference>
<comment type="caution">
    <text evidence="2">The sequence shown here is derived from an EMBL/GenBank/DDBJ whole genome shotgun (WGS) entry which is preliminary data.</text>
</comment>
<protein>
    <recommendedName>
        <fullName evidence="1">F-box domain-containing protein</fullName>
    </recommendedName>
</protein>
<organism evidence="2 3">
    <name type="scientific">Escallonia rubra</name>
    <dbReference type="NCBI Taxonomy" id="112253"/>
    <lineage>
        <taxon>Eukaryota</taxon>
        <taxon>Viridiplantae</taxon>
        <taxon>Streptophyta</taxon>
        <taxon>Embryophyta</taxon>
        <taxon>Tracheophyta</taxon>
        <taxon>Spermatophyta</taxon>
        <taxon>Magnoliopsida</taxon>
        <taxon>eudicotyledons</taxon>
        <taxon>Gunneridae</taxon>
        <taxon>Pentapetalae</taxon>
        <taxon>asterids</taxon>
        <taxon>campanulids</taxon>
        <taxon>Escalloniales</taxon>
        <taxon>Escalloniaceae</taxon>
        <taxon>Escallonia</taxon>
    </lineage>
</organism>
<dbReference type="PANTHER" id="PTHR31672:SF13">
    <property type="entry name" value="F-BOX PROTEIN CPR30-LIKE"/>
    <property type="match status" value="1"/>
</dbReference>
<evidence type="ECO:0000259" key="1">
    <source>
        <dbReference type="PROSITE" id="PS50181"/>
    </source>
</evidence>
<dbReference type="InterPro" id="IPR001810">
    <property type="entry name" value="F-box_dom"/>
</dbReference>
<dbReference type="CDD" id="cd22157">
    <property type="entry name" value="F-box_AtFBW1-like"/>
    <property type="match status" value="1"/>
</dbReference>
<proteinExistence type="predicted"/>
<dbReference type="InterPro" id="IPR006527">
    <property type="entry name" value="F-box-assoc_dom_typ1"/>
</dbReference>
<evidence type="ECO:0000313" key="2">
    <source>
        <dbReference type="EMBL" id="KAK2984430.1"/>
    </source>
</evidence>
<name>A0AA88S8R4_9ASTE</name>
<dbReference type="PROSITE" id="PS50181">
    <property type="entry name" value="FBOX"/>
    <property type="match status" value="1"/>
</dbReference>
<dbReference type="SMART" id="SM00256">
    <property type="entry name" value="FBOX"/>
    <property type="match status" value="1"/>
</dbReference>
<dbReference type="InterPro" id="IPR017451">
    <property type="entry name" value="F-box-assoc_interact_dom"/>
</dbReference>
<dbReference type="EMBL" id="JAVXUO010001230">
    <property type="protein sequence ID" value="KAK2984430.1"/>
    <property type="molecule type" value="Genomic_DNA"/>
</dbReference>
<dbReference type="InterPro" id="IPR011043">
    <property type="entry name" value="Gal_Oxase/kelch_b-propeller"/>
</dbReference>
<gene>
    <name evidence="2" type="ORF">RJ640_014836</name>
</gene>
<feature type="domain" description="F-box" evidence="1">
    <location>
        <begin position="16"/>
        <end position="62"/>
    </location>
</feature>
<dbReference type="Gene3D" id="1.20.1280.50">
    <property type="match status" value="1"/>
</dbReference>
<reference evidence="2" key="1">
    <citation type="submission" date="2022-12" db="EMBL/GenBank/DDBJ databases">
        <title>Draft genome assemblies for two species of Escallonia (Escalloniales).</title>
        <authorList>
            <person name="Chanderbali A."/>
            <person name="Dervinis C."/>
            <person name="Anghel I."/>
            <person name="Soltis D."/>
            <person name="Soltis P."/>
            <person name="Zapata F."/>
        </authorList>
    </citation>
    <scope>NUCLEOTIDE SEQUENCE</scope>
    <source>
        <strain evidence="2">UCBG92.1500</strain>
        <tissue evidence="2">Leaf</tissue>
    </source>
</reference>
<evidence type="ECO:0000313" key="3">
    <source>
        <dbReference type="Proteomes" id="UP001187471"/>
    </source>
</evidence>
<dbReference type="InterPro" id="IPR036047">
    <property type="entry name" value="F-box-like_dom_sf"/>
</dbReference>
<dbReference type="AlphaFoldDB" id="A0AA88S8R4"/>
<dbReference type="NCBIfam" id="TIGR01640">
    <property type="entry name" value="F_box_assoc_1"/>
    <property type="match status" value="1"/>
</dbReference>
<dbReference type="InterPro" id="IPR050796">
    <property type="entry name" value="SCF_F-box_component"/>
</dbReference>
<keyword evidence="3" id="KW-1185">Reference proteome</keyword>
<accession>A0AA88S8R4</accession>
<dbReference type="PANTHER" id="PTHR31672">
    <property type="entry name" value="BNACNNG10540D PROTEIN"/>
    <property type="match status" value="1"/>
</dbReference>
<dbReference type="Pfam" id="PF07734">
    <property type="entry name" value="FBA_1"/>
    <property type="match status" value="1"/>
</dbReference>
<sequence>MNIRREIRQTTSQLTMSNVVNLPEDIIDDILTRLPASSLGRFRCVSKQWRARISHPQFVKTHLSRSNKRARVLVFMFLGDIDLDGRLYTLDFDSKSRHNNRVGIAKELNLQAHVPLHVQGSCNGLVLIAVGGEWSLLLFNPTTQESKKLLVPPLTGNARDINYGLGYASGTDDYKVVRLMLLKTTVVRNGSNVRLDIYDTKGSRWRRLENLGSHSYYYVAGRNGIFVSGSLHWLAGRKGLGECYMTIVAFDLVEEKFREMPVPSDCVTESIGSELVVLDGCLSLKCRSEDVNNVWVMKEYGATGSWTRFTTSKLRVLCSLGDGKILLNDHPMRYFWCNLNETRPTEMMLFGLPQGRRFAMGEEFNVDDMLVDVNSLPLLHITSLGGGETGYVRGSISVSTGFAVNVDIFLVRISQNSRASTYNIYASSIVPGGKTTDLLKAHLPLLEIFDQTGRCTVEMLNHRKHWEEEEEKENKKEQMGHR</sequence>
<dbReference type="SUPFAM" id="SSF81383">
    <property type="entry name" value="F-box domain"/>
    <property type="match status" value="1"/>
</dbReference>
<dbReference type="Proteomes" id="UP001187471">
    <property type="component" value="Unassembled WGS sequence"/>
</dbReference>
<dbReference type="SUPFAM" id="SSF50965">
    <property type="entry name" value="Galactose oxidase, central domain"/>
    <property type="match status" value="1"/>
</dbReference>